<evidence type="ECO:0000313" key="3">
    <source>
        <dbReference type="EMBL" id="WBO22270.1"/>
    </source>
</evidence>
<evidence type="ECO:0000313" key="4">
    <source>
        <dbReference type="Proteomes" id="UP001210865"/>
    </source>
</evidence>
<evidence type="ECO:0000256" key="2">
    <source>
        <dbReference type="SAM" id="MobiDB-lite"/>
    </source>
</evidence>
<feature type="region of interest" description="Disordered" evidence="2">
    <location>
        <begin position="267"/>
        <end position="286"/>
    </location>
</feature>
<dbReference type="PANTHER" id="PTHR43574">
    <property type="entry name" value="EPIMERASE-RELATED"/>
    <property type="match status" value="1"/>
</dbReference>
<gene>
    <name evidence="3" type="ORF">PBT88_19325</name>
</gene>
<sequence length="286" mass="30549">MAAILIFGLGYTASRLAARLRGEGWSVIGTRRAADAGAVAFDDEDAVRIAIAGATHILCSVPPDAHGIDPVIDRYGALLAQQARGWIGYLSSTGVYGDTRGAWVDESAPTGTGRRSARADADRAWQALATHLFRLPGIYGPGRSALERVATGRAHRIDLPDQVFSRIHVEDIVDAMIASFDGPRGVYNIADDRPCSQNAVIEEACHLLRLPAPALQSLDGAGLSPMARGFYAENRRVANGRAKRLLGWRPRFADYRAGLADCFARSATSSPTIDSTPPTAAGIDQR</sequence>
<dbReference type="Proteomes" id="UP001210865">
    <property type="component" value="Chromosome"/>
</dbReference>
<keyword evidence="1" id="KW-0520">NAD</keyword>
<evidence type="ECO:0000256" key="1">
    <source>
        <dbReference type="ARBA" id="ARBA00023027"/>
    </source>
</evidence>
<protein>
    <submittedName>
        <fullName evidence="3">SDR family oxidoreductase</fullName>
    </submittedName>
</protein>
<dbReference type="SUPFAM" id="SSF51735">
    <property type="entry name" value="NAD(P)-binding Rossmann-fold domains"/>
    <property type="match status" value="1"/>
</dbReference>
<dbReference type="EMBL" id="CP115174">
    <property type="protein sequence ID" value="WBO22270.1"/>
    <property type="molecule type" value="Genomic_DNA"/>
</dbReference>
<dbReference type="Gene3D" id="3.40.50.720">
    <property type="entry name" value="NAD(P)-binding Rossmann-like Domain"/>
    <property type="match status" value="1"/>
</dbReference>
<keyword evidence="4" id="KW-1185">Reference proteome</keyword>
<dbReference type="RefSeq" id="WP_270076918.1">
    <property type="nucleotide sequence ID" value="NZ_CP115174.1"/>
</dbReference>
<dbReference type="CDD" id="cd05266">
    <property type="entry name" value="SDR_a4"/>
    <property type="match status" value="1"/>
</dbReference>
<organism evidence="3 4">
    <name type="scientific">Sphingomonas abietis</name>
    <dbReference type="NCBI Taxonomy" id="3012344"/>
    <lineage>
        <taxon>Bacteria</taxon>
        <taxon>Pseudomonadati</taxon>
        <taxon>Pseudomonadota</taxon>
        <taxon>Alphaproteobacteria</taxon>
        <taxon>Sphingomonadales</taxon>
        <taxon>Sphingomonadaceae</taxon>
        <taxon>Sphingomonas</taxon>
    </lineage>
</organism>
<reference evidence="3 4" key="1">
    <citation type="submission" date="2022-12" db="EMBL/GenBank/DDBJ databases">
        <title>Sphingomonas abieness sp. nov., an endophytic bacterium isolated from Abies koreana.</title>
        <authorList>
            <person name="Jiang L."/>
            <person name="Lee J."/>
        </authorList>
    </citation>
    <scope>NUCLEOTIDE SEQUENCE [LARGE SCALE GENOMIC DNA]</scope>
    <source>
        <strain evidence="4">PAMB 00755</strain>
    </source>
</reference>
<proteinExistence type="predicted"/>
<name>A0ABY7NL49_9SPHN</name>
<accession>A0ABY7NL49</accession>
<dbReference type="InterPro" id="IPR036291">
    <property type="entry name" value="NAD(P)-bd_dom_sf"/>
</dbReference>